<dbReference type="Gene3D" id="2.30.30.40">
    <property type="entry name" value="SH3 Domains"/>
    <property type="match status" value="1"/>
</dbReference>
<dbReference type="Proteomes" id="UP001244552">
    <property type="component" value="Unassembled WGS sequence"/>
</dbReference>
<dbReference type="EMBL" id="JAUSVU010000009">
    <property type="protein sequence ID" value="MDQ0533955.1"/>
    <property type="molecule type" value="Genomic_DNA"/>
</dbReference>
<organism evidence="4 5">
    <name type="scientific">Azospirillum picis</name>
    <dbReference type="NCBI Taxonomy" id="488438"/>
    <lineage>
        <taxon>Bacteria</taxon>
        <taxon>Pseudomonadati</taxon>
        <taxon>Pseudomonadota</taxon>
        <taxon>Alphaproteobacteria</taxon>
        <taxon>Rhodospirillales</taxon>
        <taxon>Azospirillaceae</taxon>
        <taxon>Azospirillum</taxon>
    </lineage>
</organism>
<dbReference type="SUPFAM" id="SSF82057">
    <property type="entry name" value="Prokaryotic SH3-related domain"/>
    <property type="match status" value="1"/>
</dbReference>
<dbReference type="NCBIfam" id="TIGR00686">
    <property type="entry name" value="phnA"/>
    <property type="match status" value="1"/>
</dbReference>
<protein>
    <submittedName>
        <fullName evidence="4">Protein PhnA</fullName>
    </submittedName>
</protein>
<comment type="caution">
    <text evidence="4">The sequence shown here is derived from an EMBL/GenBank/DDBJ whole genome shotgun (WGS) entry which is preliminary data.</text>
</comment>
<evidence type="ECO:0000259" key="3">
    <source>
        <dbReference type="Pfam" id="PF08274"/>
    </source>
</evidence>
<dbReference type="SUPFAM" id="SSF57783">
    <property type="entry name" value="Zinc beta-ribbon"/>
    <property type="match status" value="1"/>
</dbReference>
<gene>
    <name evidence="4" type="ORF">QO018_002822</name>
</gene>
<evidence type="ECO:0000256" key="1">
    <source>
        <dbReference type="ARBA" id="ARBA00009248"/>
    </source>
</evidence>
<dbReference type="Pfam" id="PF03831">
    <property type="entry name" value="YjdM"/>
    <property type="match status" value="1"/>
</dbReference>
<dbReference type="PANTHER" id="PTHR30305:SF3">
    <property type="entry name" value="PROTEIN YJDM"/>
    <property type="match status" value="1"/>
</dbReference>
<keyword evidence="5" id="KW-1185">Reference proteome</keyword>
<evidence type="ECO:0000259" key="2">
    <source>
        <dbReference type="Pfam" id="PF03831"/>
    </source>
</evidence>
<name>A0ABU0MKG7_9PROT</name>
<evidence type="ECO:0000313" key="5">
    <source>
        <dbReference type="Proteomes" id="UP001244552"/>
    </source>
</evidence>
<dbReference type="PANTHER" id="PTHR30305">
    <property type="entry name" value="PROTEIN YJDM-RELATED"/>
    <property type="match status" value="1"/>
</dbReference>
<dbReference type="InterPro" id="IPR004624">
    <property type="entry name" value="YjdM"/>
</dbReference>
<dbReference type="Pfam" id="PF08274">
    <property type="entry name" value="Zn_Ribbon_YjdM"/>
    <property type="match status" value="1"/>
</dbReference>
<dbReference type="InterPro" id="IPR013988">
    <property type="entry name" value="YjdM_C"/>
</dbReference>
<sequence length="118" mass="12459">MMMDADLRCPQCNSEHVYQDGSLWICPECAHEWNPDAAAGAAAVDESAVRDANGNILADGDSVTVIKDLKVKGSSLVIKGGTKVKGIRLTDGANGHNISCKIDGIGAMDLKSEFVRKA</sequence>
<evidence type="ECO:0000313" key="4">
    <source>
        <dbReference type="EMBL" id="MDQ0533955.1"/>
    </source>
</evidence>
<dbReference type="Gene3D" id="2.20.25.10">
    <property type="match status" value="1"/>
</dbReference>
<comment type="similarity">
    <text evidence="1">Belongs to the YjdM family.</text>
</comment>
<accession>A0ABU0MKG7</accession>
<dbReference type="InterPro" id="IPR013987">
    <property type="entry name" value="YjdM_N"/>
</dbReference>
<proteinExistence type="inferred from homology"/>
<feature type="domain" description="Protein YjdM C-terminal" evidence="2">
    <location>
        <begin position="49"/>
        <end position="118"/>
    </location>
</feature>
<feature type="domain" description="Protein YjdM N-terminal" evidence="3">
    <location>
        <begin position="8"/>
        <end position="34"/>
    </location>
</feature>
<reference evidence="4 5" key="1">
    <citation type="submission" date="2023-07" db="EMBL/GenBank/DDBJ databases">
        <title>Genomic Encyclopedia of Type Strains, Phase IV (KMG-IV): sequencing the most valuable type-strain genomes for metagenomic binning, comparative biology and taxonomic classification.</title>
        <authorList>
            <person name="Goeker M."/>
        </authorList>
    </citation>
    <scope>NUCLEOTIDE SEQUENCE [LARGE SCALE GENOMIC DNA]</scope>
    <source>
        <strain evidence="4 5">DSM 19922</strain>
    </source>
</reference>